<reference evidence="2" key="1">
    <citation type="journal article" date="2022" name="Int. J. Mol. Sci.">
        <title>Draft Genome of Tanacetum Coccineum: Genomic Comparison of Closely Related Tanacetum-Family Plants.</title>
        <authorList>
            <person name="Yamashiro T."/>
            <person name="Shiraishi A."/>
            <person name="Nakayama K."/>
            <person name="Satake H."/>
        </authorList>
    </citation>
    <scope>NUCLEOTIDE SEQUENCE</scope>
</reference>
<gene>
    <name evidence="2" type="ORF">Tco_0991239</name>
</gene>
<reference evidence="2" key="2">
    <citation type="submission" date="2022-01" db="EMBL/GenBank/DDBJ databases">
        <authorList>
            <person name="Yamashiro T."/>
            <person name="Shiraishi A."/>
            <person name="Satake H."/>
            <person name="Nakayama K."/>
        </authorList>
    </citation>
    <scope>NUCLEOTIDE SEQUENCE</scope>
</reference>
<evidence type="ECO:0000313" key="2">
    <source>
        <dbReference type="EMBL" id="GJT56185.1"/>
    </source>
</evidence>
<protein>
    <submittedName>
        <fullName evidence="2">Uncharacterized protein</fullName>
    </submittedName>
</protein>
<feature type="region of interest" description="Disordered" evidence="1">
    <location>
        <begin position="1"/>
        <end position="92"/>
    </location>
</feature>
<keyword evidence="3" id="KW-1185">Reference proteome</keyword>
<evidence type="ECO:0000256" key="1">
    <source>
        <dbReference type="SAM" id="MobiDB-lite"/>
    </source>
</evidence>
<feature type="compositionally biased region" description="Basic and acidic residues" evidence="1">
    <location>
        <begin position="1"/>
        <end position="22"/>
    </location>
</feature>
<name>A0ABQ5EYY3_9ASTR</name>
<evidence type="ECO:0000313" key="3">
    <source>
        <dbReference type="Proteomes" id="UP001151760"/>
    </source>
</evidence>
<dbReference type="Proteomes" id="UP001151760">
    <property type="component" value="Unassembled WGS sequence"/>
</dbReference>
<organism evidence="2 3">
    <name type="scientific">Tanacetum coccineum</name>
    <dbReference type="NCBI Taxonomy" id="301880"/>
    <lineage>
        <taxon>Eukaryota</taxon>
        <taxon>Viridiplantae</taxon>
        <taxon>Streptophyta</taxon>
        <taxon>Embryophyta</taxon>
        <taxon>Tracheophyta</taxon>
        <taxon>Spermatophyta</taxon>
        <taxon>Magnoliopsida</taxon>
        <taxon>eudicotyledons</taxon>
        <taxon>Gunneridae</taxon>
        <taxon>Pentapetalae</taxon>
        <taxon>asterids</taxon>
        <taxon>campanulids</taxon>
        <taxon>Asterales</taxon>
        <taxon>Asteraceae</taxon>
        <taxon>Asteroideae</taxon>
        <taxon>Anthemideae</taxon>
        <taxon>Anthemidinae</taxon>
        <taxon>Tanacetum</taxon>
    </lineage>
</organism>
<feature type="compositionally biased region" description="Basic and acidic residues" evidence="1">
    <location>
        <begin position="69"/>
        <end position="92"/>
    </location>
</feature>
<accession>A0ABQ5EYY3</accession>
<feature type="compositionally biased region" description="Basic and acidic residues" evidence="1">
    <location>
        <begin position="40"/>
        <end position="61"/>
    </location>
</feature>
<sequence length="155" mass="17152">MGIKGVARDYDVKMIEDEKEKGTAWSGEVQKGAEREEDEREGRGEEGGTRVGRDGREEKVGGRAKAKNNRGDVGERGGKGTENEVEGGRKGVRGEEGVRRGWRYGRLSGEDPQRVVIQWLVRRGKGAWAEEQKLLSERRGGGYDMRCCDGGGERV</sequence>
<dbReference type="EMBL" id="BQNB010016822">
    <property type="protein sequence ID" value="GJT56185.1"/>
    <property type="molecule type" value="Genomic_DNA"/>
</dbReference>
<proteinExistence type="predicted"/>
<comment type="caution">
    <text evidence="2">The sequence shown here is derived from an EMBL/GenBank/DDBJ whole genome shotgun (WGS) entry which is preliminary data.</text>
</comment>